<proteinExistence type="predicted"/>
<sequence>MASYYHPENYKNSESLLNVQELVKKPLASVPQRYIRLSQESPTIPDDIRGLEIPSIDIKQLVLEETNEAELEKLHSACRNWGIFQLVNHGLSSQMLEKLKNETEKFFNLPLEEKMKYKIRPGDVEGYGRVITSEDQRLDWSDRFYMTTNPLHKRKPHIFPELPSSLRSILDSYMVELQRLAMTLLGLLAKSLKMKIREMEELFEDGMQSVRMTYYPPCPQPELAMGITEHSDATGITILNQINGVDGLRIKKDGVWIPVKFQSDALVVNIGDILEIMSNGAYTSVEHRAMLDGKFNVENMRIKTEEAANAM</sequence>
<name>A0ACB9KMC5_BAUVA</name>
<organism evidence="1 2">
    <name type="scientific">Bauhinia variegata</name>
    <name type="common">Purple orchid tree</name>
    <name type="synonym">Phanera variegata</name>
    <dbReference type="NCBI Taxonomy" id="167791"/>
    <lineage>
        <taxon>Eukaryota</taxon>
        <taxon>Viridiplantae</taxon>
        <taxon>Streptophyta</taxon>
        <taxon>Embryophyta</taxon>
        <taxon>Tracheophyta</taxon>
        <taxon>Spermatophyta</taxon>
        <taxon>Magnoliopsida</taxon>
        <taxon>eudicotyledons</taxon>
        <taxon>Gunneridae</taxon>
        <taxon>Pentapetalae</taxon>
        <taxon>rosids</taxon>
        <taxon>fabids</taxon>
        <taxon>Fabales</taxon>
        <taxon>Fabaceae</taxon>
        <taxon>Cercidoideae</taxon>
        <taxon>Cercideae</taxon>
        <taxon>Bauhiniinae</taxon>
        <taxon>Bauhinia</taxon>
    </lineage>
</organism>
<keyword evidence="2" id="KW-1185">Reference proteome</keyword>
<dbReference type="EMBL" id="CM039438">
    <property type="protein sequence ID" value="KAI4298198.1"/>
    <property type="molecule type" value="Genomic_DNA"/>
</dbReference>
<gene>
    <name evidence="1" type="ORF">L6164_031786</name>
</gene>
<dbReference type="Proteomes" id="UP000828941">
    <property type="component" value="Chromosome 13"/>
</dbReference>
<reference evidence="1 2" key="1">
    <citation type="journal article" date="2022" name="DNA Res.">
        <title>Chromosomal-level genome assembly of the orchid tree Bauhinia variegata (Leguminosae; Cercidoideae) supports the allotetraploid origin hypothesis of Bauhinia.</title>
        <authorList>
            <person name="Zhong Y."/>
            <person name="Chen Y."/>
            <person name="Zheng D."/>
            <person name="Pang J."/>
            <person name="Liu Y."/>
            <person name="Luo S."/>
            <person name="Meng S."/>
            <person name="Qian L."/>
            <person name="Wei D."/>
            <person name="Dai S."/>
            <person name="Zhou R."/>
        </authorList>
    </citation>
    <scope>NUCLEOTIDE SEQUENCE [LARGE SCALE GENOMIC DNA]</scope>
    <source>
        <strain evidence="1">BV-YZ2020</strain>
    </source>
</reference>
<accession>A0ACB9KMC5</accession>
<evidence type="ECO:0000313" key="2">
    <source>
        <dbReference type="Proteomes" id="UP000828941"/>
    </source>
</evidence>
<evidence type="ECO:0000313" key="1">
    <source>
        <dbReference type="EMBL" id="KAI4298198.1"/>
    </source>
</evidence>
<comment type="caution">
    <text evidence="1">The sequence shown here is derived from an EMBL/GenBank/DDBJ whole genome shotgun (WGS) entry which is preliminary data.</text>
</comment>
<protein>
    <submittedName>
        <fullName evidence="1">Uncharacterized protein</fullName>
    </submittedName>
</protein>